<proteinExistence type="predicted"/>
<evidence type="ECO:0000256" key="1">
    <source>
        <dbReference type="SAM" id="Phobius"/>
    </source>
</evidence>
<organism evidence="2 4">
    <name type="scientific">Polaribacter dokdonensis DSW-5</name>
    <dbReference type="NCBI Taxonomy" id="1300348"/>
    <lineage>
        <taxon>Bacteria</taxon>
        <taxon>Pseudomonadati</taxon>
        <taxon>Bacteroidota</taxon>
        <taxon>Flavobacteriia</taxon>
        <taxon>Flavobacteriales</taxon>
        <taxon>Flavobacteriaceae</taxon>
    </lineage>
</organism>
<sequence>MKLEDFIKNNKDAVSEEQMSSKADANFDSLLKHKLHQPRKKKVVYLKYISVAASILLIFSLGFWFSNKENISSEEQELLANLDADSAGKRLEGVYAFNDEYQKEDTRIINRLIEILHKDENANVKIATIDGLLQFPKNEKIRKNLISALENEDKPLVQIKLIKALSILRENRAQKPLEKIINSKQTFPIVKNNATLAMVNIKQ</sequence>
<dbReference type="Proteomes" id="UP000037716">
    <property type="component" value="Unassembled WGS sequence"/>
</dbReference>
<dbReference type="Proteomes" id="UP000183071">
    <property type="component" value="Unassembled WGS sequence"/>
</dbReference>
<gene>
    <name evidence="2" type="ORF">I602_1913</name>
    <name evidence="3" type="ORF">SAMN05444353_1682</name>
</gene>
<keyword evidence="1" id="KW-0472">Membrane</keyword>
<dbReference type="STRING" id="1300348.I602_1913"/>
<name>A0A0M9CH37_9FLAO</name>
<reference evidence="2 4" key="1">
    <citation type="submission" date="2015-07" db="EMBL/GenBank/DDBJ databases">
        <title>Genome of Polaribacter dokdonenesis DSW-5, isolated from seawater off Dokdo in Korea.</title>
        <authorList>
            <person name="Yoon K."/>
            <person name="Song J.Y."/>
            <person name="Kim J.F."/>
        </authorList>
    </citation>
    <scope>NUCLEOTIDE SEQUENCE [LARGE SCALE GENOMIC DNA]</scope>
    <source>
        <strain evidence="2 4">DSW-5</strain>
    </source>
</reference>
<reference evidence="3 5" key="2">
    <citation type="submission" date="2016-10" db="EMBL/GenBank/DDBJ databases">
        <authorList>
            <person name="Varghese N."/>
            <person name="Submissions S."/>
        </authorList>
    </citation>
    <scope>NUCLEOTIDE SEQUENCE [LARGE SCALE GENOMIC DNA]</scope>
    <source>
        <strain evidence="3 5">DSW-5</strain>
    </source>
</reference>
<dbReference type="InterPro" id="IPR011989">
    <property type="entry name" value="ARM-like"/>
</dbReference>
<dbReference type="EMBL" id="LGBR01000001">
    <property type="protein sequence ID" value="KOY52353.1"/>
    <property type="molecule type" value="Genomic_DNA"/>
</dbReference>
<dbReference type="InterPro" id="IPR016024">
    <property type="entry name" value="ARM-type_fold"/>
</dbReference>
<evidence type="ECO:0000313" key="3">
    <source>
        <dbReference type="EMBL" id="SEE43931.1"/>
    </source>
</evidence>
<keyword evidence="1" id="KW-1133">Transmembrane helix</keyword>
<protein>
    <submittedName>
        <fullName evidence="2">Anti-ECFsigma factor, ChrR</fullName>
    </submittedName>
    <submittedName>
        <fullName evidence="3">HEAT repeat-containing protein</fullName>
    </submittedName>
</protein>
<dbReference type="OrthoDB" id="1200907at2"/>
<dbReference type="EMBL" id="FNUE01000002">
    <property type="protein sequence ID" value="SEE43931.1"/>
    <property type="molecule type" value="Genomic_DNA"/>
</dbReference>
<evidence type="ECO:0000313" key="5">
    <source>
        <dbReference type="Proteomes" id="UP000183071"/>
    </source>
</evidence>
<comment type="caution">
    <text evidence="2">The sequence shown here is derived from an EMBL/GenBank/DDBJ whole genome shotgun (WGS) entry which is preliminary data.</text>
</comment>
<dbReference type="PATRIC" id="fig|1300348.6.peg.1912"/>
<evidence type="ECO:0000313" key="4">
    <source>
        <dbReference type="Proteomes" id="UP000037716"/>
    </source>
</evidence>
<keyword evidence="5" id="KW-1185">Reference proteome</keyword>
<dbReference type="Pfam" id="PF13646">
    <property type="entry name" value="HEAT_2"/>
    <property type="match status" value="1"/>
</dbReference>
<dbReference type="Gene3D" id="1.25.10.10">
    <property type="entry name" value="Leucine-rich Repeat Variant"/>
    <property type="match status" value="1"/>
</dbReference>
<accession>A0A0M9CH37</accession>
<evidence type="ECO:0000313" key="2">
    <source>
        <dbReference type="EMBL" id="KOY52353.1"/>
    </source>
</evidence>
<feature type="transmembrane region" description="Helical" evidence="1">
    <location>
        <begin position="44"/>
        <end position="65"/>
    </location>
</feature>
<dbReference type="SUPFAM" id="SSF48371">
    <property type="entry name" value="ARM repeat"/>
    <property type="match status" value="1"/>
</dbReference>
<dbReference type="RefSeq" id="WP_053974460.1">
    <property type="nucleotide sequence ID" value="NZ_FNUE01000002.1"/>
</dbReference>
<dbReference type="AlphaFoldDB" id="A0A0M9CH37"/>
<keyword evidence="1" id="KW-0812">Transmembrane</keyword>